<evidence type="ECO:0000313" key="3">
    <source>
        <dbReference type="EMBL" id="CAE7254969.1"/>
    </source>
</evidence>
<organism evidence="3 4">
    <name type="scientific">Symbiodinium pilosum</name>
    <name type="common">Dinoflagellate</name>
    <dbReference type="NCBI Taxonomy" id="2952"/>
    <lineage>
        <taxon>Eukaryota</taxon>
        <taxon>Sar</taxon>
        <taxon>Alveolata</taxon>
        <taxon>Dinophyceae</taxon>
        <taxon>Suessiales</taxon>
        <taxon>Symbiodiniaceae</taxon>
        <taxon>Symbiodinium</taxon>
    </lineage>
</organism>
<evidence type="ECO:0000256" key="1">
    <source>
        <dbReference type="SAM" id="Coils"/>
    </source>
</evidence>
<dbReference type="EMBL" id="CAJNIZ010007080">
    <property type="protein sequence ID" value="CAE7254969.1"/>
    <property type="molecule type" value="Genomic_DNA"/>
</dbReference>
<feature type="coiled-coil region" evidence="1">
    <location>
        <begin position="187"/>
        <end position="214"/>
    </location>
</feature>
<keyword evidence="1" id="KW-0175">Coiled coil</keyword>
<comment type="caution">
    <text evidence="3">The sequence shown here is derived from an EMBL/GenBank/DDBJ whole genome shotgun (WGS) entry which is preliminary data.</text>
</comment>
<protein>
    <submittedName>
        <fullName evidence="3">Uncharacterized protein</fullName>
    </submittedName>
</protein>
<dbReference type="AlphaFoldDB" id="A0A812M471"/>
<keyword evidence="4" id="KW-1185">Reference proteome</keyword>
<dbReference type="OrthoDB" id="426493at2759"/>
<sequence>MSANDRGYESLSSRISGIEDMFEKMVGQVTTTLRKEIRALDDRLTRRVDSDQKEEAANLYNMKRDLTVQMSGDIAAAEDRITRRLDNERREQKEAIADLRRELSTQQAVQDTASFATQRVVPKESEDVGKVRAAVEELRAVADNAQKDVARLAQDLCDQKSLYESMEMSIRKSVPKNEEMSALRQTLDKTLQVADQTQKDFKRLEKDVADQKLRSDNMETSVQSMAAPTRGYFGLDNPELASLLVTITAEPVAEMRSLLEQQMSDMESELVKRIDATKEELSGKIVTLELVDSRLKRMEGSRLDFRLTALESAAQRAANFSQTGESALFQPFRPPVANGAVGGCRDLDVSQNVAPAASRPRTDISDFESRCDSMFANVGGNMSAAPATPQAHRASLEFALRVPREQRVTKPGDRFLEGTETLIPDDLKNRLENLVEQVKETLNSSQLPQAIPAEPDEYLPSGQPNGMVENYMPYETDDYATRPAAICNGGSYQPVPVASFQHFQQPVSDSGIYPQYAAANTAPSYQQPLARYCHGSVALPLSREADVYSDHGPASELGVHPTSFGSVQAPLAPLSAEIFGSLDGDGGASYDGGGGYEAGYEHFAGGEMSAPPFTAVSYGPPTVVGYGPPVLHSVTTRMGRPMSPVRESSPIRGASPVRAASPVRGMSPVRSTMQYHPRHRELSPLRARSTGDPAGYQFNPERLMSSGRMVTMATTPVPTTPMSIAGLHRPV</sequence>
<evidence type="ECO:0000313" key="4">
    <source>
        <dbReference type="Proteomes" id="UP000649617"/>
    </source>
</evidence>
<feature type="coiled-coil region" evidence="1">
    <location>
        <begin position="82"/>
        <end position="155"/>
    </location>
</feature>
<gene>
    <name evidence="3" type="ORF">SPIL2461_LOCUS5091</name>
</gene>
<evidence type="ECO:0000256" key="2">
    <source>
        <dbReference type="SAM" id="MobiDB-lite"/>
    </source>
</evidence>
<proteinExistence type="predicted"/>
<name>A0A812M471_SYMPI</name>
<dbReference type="Proteomes" id="UP000649617">
    <property type="component" value="Unassembled WGS sequence"/>
</dbReference>
<reference evidence="3" key="1">
    <citation type="submission" date="2021-02" db="EMBL/GenBank/DDBJ databases">
        <authorList>
            <person name="Dougan E. K."/>
            <person name="Rhodes N."/>
            <person name="Thang M."/>
            <person name="Chan C."/>
        </authorList>
    </citation>
    <scope>NUCLEOTIDE SEQUENCE</scope>
</reference>
<accession>A0A812M471</accession>
<feature type="region of interest" description="Disordered" evidence="2">
    <location>
        <begin position="640"/>
        <end position="664"/>
    </location>
</feature>